<dbReference type="SMR" id="A0A444WV69"/>
<dbReference type="OrthoDB" id="1164142at2759"/>
<dbReference type="AlphaFoldDB" id="A0A444WV69"/>
<feature type="domain" description="DM2" evidence="2">
    <location>
        <begin position="47"/>
        <end position="116"/>
    </location>
</feature>
<dbReference type="Pfam" id="PF02201">
    <property type="entry name" value="SWIB"/>
    <property type="match status" value="1"/>
</dbReference>
<evidence type="ECO:0000313" key="3">
    <source>
        <dbReference type="EMBL" id="RYQ81314.1"/>
    </source>
</evidence>
<evidence type="ECO:0000259" key="2">
    <source>
        <dbReference type="Pfam" id="PF02201"/>
    </source>
</evidence>
<evidence type="ECO:0000256" key="1">
    <source>
        <dbReference type="SAM" id="MobiDB-lite"/>
    </source>
</evidence>
<reference evidence="3 4" key="1">
    <citation type="submission" date="2019-01" db="EMBL/GenBank/DDBJ databases">
        <title>Sequencing of cultivated peanut Arachis hypogaea provides insights into genome evolution and oil improvement.</title>
        <authorList>
            <person name="Chen X."/>
        </authorList>
    </citation>
    <scope>NUCLEOTIDE SEQUENCE [LARGE SCALE GENOMIC DNA]</scope>
    <source>
        <strain evidence="4">cv. Fuhuasheng</strain>
        <tissue evidence="3">Leaves</tissue>
    </source>
</reference>
<name>A0A444WV69_ARAHY</name>
<feature type="compositionally biased region" description="Basic residues" evidence="1">
    <location>
        <begin position="141"/>
        <end position="152"/>
    </location>
</feature>
<evidence type="ECO:0000313" key="4">
    <source>
        <dbReference type="Proteomes" id="UP000289738"/>
    </source>
</evidence>
<dbReference type="Gramene" id="arahy.Tifrunner.gnm2.ann2.Ah15g029600.1">
    <property type="protein sequence ID" value="arahy.Tifrunner.gnm2.ann2.Ah15g029600.1-CDS"/>
    <property type="gene ID" value="arahy.Tifrunner.gnm2.ann2.Ah15g029600"/>
</dbReference>
<dbReference type="InterPro" id="IPR003121">
    <property type="entry name" value="SWIB_MDM2_domain"/>
</dbReference>
<organism evidence="3 4">
    <name type="scientific">Arachis hypogaea</name>
    <name type="common">Peanut</name>
    <dbReference type="NCBI Taxonomy" id="3818"/>
    <lineage>
        <taxon>Eukaryota</taxon>
        <taxon>Viridiplantae</taxon>
        <taxon>Streptophyta</taxon>
        <taxon>Embryophyta</taxon>
        <taxon>Tracheophyta</taxon>
        <taxon>Spermatophyta</taxon>
        <taxon>Magnoliopsida</taxon>
        <taxon>eudicotyledons</taxon>
        <taxon>Gunneridae</taxon>
        <taxon>Pentapetalae</taxon>
        <taxon>rosids</taxon>
        <taxon>fabids</taxon>
        <taxon>Fabales</taxon>
        <taxon>Fabaceae</taxon>
        <taxon>Papilionoideae</taxon>
        <taxon>50 kb inversion clade</taxon>
        <taxon>dalbergioids sensu lato</taxon>
        <taxon>Dalbergieae</taxon>
        <taxon>Pterocarpus clade</taxon>
        <taxon>Arachis</taxon>
    </lineage>
</organism>
<gene>
    <name evidence="3" type="ORF">Ahy_Scaffold1g107276</name>
</gene>
<dbReference type="Gramene" id="arahy.Tifrunner.gnm2.ann2.Ah05g029600.1">
    <property type="protein sequence ID" value="arahy.Tifrunner.gnm2.ann2.Ah05g029600.1-CDS"/>
    <property type="gene ID" value="arahy.Tifrunner.gnm2.ann2.Ah05g029600"/>
</dbReference>
<accession>A0A444WV69</accession>
<sequence length="152" mass="16665">MNRMRVGFRISSAAVAAAAEKGGVWRRSMSTVSKAKEIIEGKKGKNRKATSELCNYLGIPHQSRSEMALTLSKFMKLYNARSPGIKKDDIWEKNLNTLLRGKTSIGFPEVARILSPEFGQQGGISTKDSSMDSHTDNTKGKGSKKKGKSSKK</sequence>
<dbReference type="Proteomes" id="UP000289738">
    <property type="component" value="Unassembled WGS sequence"/>
</dbReference>
<dbReference type="STRING" id="3818.A0A444WV69"/>
<feature type="region of interest" description="Disordered" evidence="1">
    <location>
        <begin position="118"/>
        <end position="152"/>
    </location>
</feature>
<keyword evidence="4" id="KW-1185">Reference proteome</keyword>
<proteinExistence type="predicted"/>
<dbReference type="EMBL" id="SDMP01000021">
    <property type="protein sequence ID" value="RYQ81314.1"/>
    <property type="molecule type" value="Genomic_DNA"/>
</dbReference>
<protein>
    <recommendedName>
        <fullName evidence="2">DM2 domain-containing protein</fullName>
    </recommendedName>
</protein>
<comment type="caution">
    <text evidence="3">The sequence shown here is derived from an EMBL/GenBank/DDBJ whole genome shotgun (WGS) entry which is preliminary data.</text>
</comment>
<feature type="compositionally biased region" description="Basic and acidic residues" evidence="1">
    <location>
        <begin position="129"/>
        <end position="139"/>
    </location>
</feature>